<evidence type="ECO:0000313" key="2">
    <source>
        <dbReference type="EMBL" id="MFK2904993.1"/>
    </source>
</evidence>
<dbReference type="RefSeq" id="WP_404634015.1">
    <property type="nucleotide sequence ID" value="NZ_JADIKM010000003.1"/>
</dbReference>
<dbReference type="EMBL" id="JADIKM010000003">
    <property type="protein sequence ID" value="MFK2904993.1"/>
    <property type="molecule type" value="Genomic_DNA"/>
</dbReference>
<feature type="transmembrane region" description="Helical" evidence="1">
    <location>
        <begin position="40"/>
        <end position="59"/>
    </location>
</feature>
<keyword evidence="1" id="KW-0472">Membrane</keyword>
<evidence type="ECO:0008006" key="4">
    <source>
        <dbReference type="Google" id="ProtNLM"/>
    </source>
</evidence>
<proteinExistence type="predicted"/>
<gene>
    <name evidence="2" type="ORF">ISP17_13610</name>
</gene>
<sequence>MISLLSMLAAAVAIATGMAMLHDATPVPADRSAIGWFRHGLRLLLLVSITACGGVVLCVPAARAHSMYQAMFAMALAGFMAMQSPCPWWRYVLQGRQRTTGRPVSAPPEPTP</sequence>
<feature type="transmembrane region" description="Helical" evidence="1">
    <location>
        <begin position="71"/>
        <end position="91"/>
    </location>
</feature>
<evidence type="ECO:0000313" key="3">
    <source>
        <dbReference type="Proteomes" id="UP001620460"/>
    </source>
</evidence>
<organism evidence="2 3">
    <name type="scientific">Dyella ginsengisoli</name>
    <dbReference type="NCBI Taxonomy" id="363848"/>
    <lineage>
        <taxon>Bacteria</taxon>
        <taxon>Pseudomonadati</taxon>
        <taxon>Pseudomonadota</taxon>
        <taxon>Gammaproteobacteria</taxon>
        <taxon>Lysobacterales</taxon>
        <taxon>Rhodanobacteraceae</taxon>
        <taxon>Dyella</taxon>
    </lineage>
</organism>
<name>A0ABW8JV10_9GAMM</name>
<accession>A0ABW8JV10</accession>
<comment type="caution">
    <text evidence="2">The sequence shown here is derived from an EMBL/GenBank/DDBJ whole genome shotgun (WGS) entry which is preliminary data.</text>
</comment>
<dbReference type="Proteomes" id="UP001620460">
    <property type="component" value="Unassembled WGS sequence"/>
</dbReference>
<keyword evidence="3" id="KW-1185">Reference proteome</keyword>
<keyword evidence="1" id="KW-1133">Transmembrane helix</keyword>
<reference evidence="2 3" key="1">
    <citation type="submission" date="2020-10" db="EMBL/GenBank/DDBJ databases">
        <title>Phylogeny of dyella-like bacteria.</title>
        <authorList>
            <person name="Fu J."/>
        </authorList>
    </citation>
    <scope>NUCLEOTIDE SEQUENCE [LARGE SCALE GENOMIC DNA]</scope>
    <source>
        <strain evidence="2 3">Gsoil3046</strain>
    </source>
</reference>
<protein>
    <recommendedName>
        <fullName evidence="4">DUF3325 domain-containing protein</fullName>
    </recommendedName>
</protein>
<evidence type="ECO:0000256" key="1">
    <source>
        <dbReference type="SAM" id="Phobius"/>
    </source>
</evidence>
<keyword evidence="1" id="KW-0812">Transmembrane</keyword>